<reference evidence="1 2" key="1">
    <citation type="journal article" date="2014" name="Int. J. Syst. Evol. Microbiol.">
        <title>Complete genome sequence of Corynebacterium casei LMG S-19264T (=DSM 44701T), isolated from a smear-ripened cheese.</title>
        <authorList>
            <consortium name="US DOE Joint Genome Institute (JGI-PGF)"/>
            <person name="Walter F."/>
            <person name="Albersmeier A."/>
            <person name="Kalinowski J."/>
            <person name="Ruckert C."/>
        </authorList>
    </citation>
    <scope>NUCLEOTIDE SEQUENCE [LARGE SCALE GENOMIC DNA]</scope>
    <source>
        <strain evidence="1 2">KCTC 12866</strain>
    </source>
</reference>
<dbReference type="Proteomes" id="UP000598271">
    <property type="component" value="Unassembled WGS sequence"/>
</dbReference>
<proteinExistence type="predicted"/>
<gene>
    <name evidence="1" type="ORF">GCM10007390_48800</name>
</gene>
<name>A0A8J3D872_9BACT</name>
<comment type="caution">
    <text evidence="1">The sequence shown here is derived from an EMBL/GenBank/DDBJ whole genome shotgun (WGS) entry which is preliminary data.</text>
</comment>
<dbReference type="AlphaFoldDB" id="A0A8J3D872"/>
<organism evidence="1 2">
    <name type="scientific">Persicitalea jodogahamensis</name>
    <dbReference type="NCBI Taxonomy" id="402147"/>
    <lineage>
        <taxon>Bacteria</taxon>
        <taxon>Pseudomonadati</taxon>
        <taxon>Bacteroidota</taxon>
        <taxon>Cytophagia</taxon>
        <taxon>Cytophagales</taxon>
        <taxon>Spirosomataceae</taxon>
        <taxon>Persicitalea</taxon>
    </lineage>
</organism>
<evidence type="ECO:0000313" key="1">
    <source>
        <dbReference type="EMBL" id="GHB87259.1"/>
    </source>
</evidence>
<accession>A0A8J3D872</accession>
<sequence>MVVISLLLLSELLALYELKLLKIRLLDKIMGKILKQITDLKNSEDHCRQIWECVTGQENVRGEEIFGCCQIEGTEVQIERVNSMEYRRICIDNDGTVTYETGEVALPYNPFALVGLLTSLGYAPR</sequence>
<dbReference type="EMBL" id="BMXF01000008">
    <property type="protein sequence ID" value="GHB87259.1"/>
    <property type="molecule type" value="Genomic_DNA"/>
</dbReference>
<evidence type="ECO:0000313" key="2">
    <source>
        <dbReference type="Proteomes" id="UP000598271"/>
    </source>
</evidence>
<protein>
    <submittedName>
        <fullName evidence="1">Uncharacterized protein</fullName>
    </submittedName>
</protein>
<keyword evidence="2" id="KW-1185">Reference proteome</keyword>